<proteinExistence type="inferred from homology"/>
<comment type="caution">
    <text evidence="9">The sequence shown here is derived from an EMBL/GenBank/DDBJ whole genome shotgun (WGS) entry which is preliminary data.</text>
</comment>
<evidence type="ECO:0000256" key="2">
    <source>
        <dbReference type="ARBA" id="ARBA00022692"/>
    </source>
</evidence>
<dbReference type="Pfam" id="PF20684">
    <property type="entry name" value="Fung_rhodopsin"/>
    <property type="match status" value="1"/>
</dbReference>
<keyword evidence="4 7" id="KW-0472">Membrane</keyword>
<feature type="transmembrane region" description="Helical" evidence="7">
    <location>
        <begin position="136"/>
        <end position="157"/>
    </location>
</feature>
<dbReference type="GO" id="GO:0016020">
    <property type="term" value="C:membrane"/>
    <property type="evidence" value="ECO:0007669"/>
    <property type="project" value="UniProtKB-SubCell"/>
</dbReference>
<keyword evidence="3 7" id="KW-1133">Transmembrane helix</keyword>
<dbReference type="InterPro" id="IPR052337">
    <property type="entry name" value="SAT4-like"/>
</dbReference>
<evidence type="ECO:0000256" key="5">
    <source>
        <dbReference type="ARBA" id="ARBA00038359"/>
    </source>
</evidence>
<keyword evidence="2 7" id="KW-0812">Transmembrane</keyword>
<evidence type="ECO:0000256" key="7">
    <source>
        <dbReference type="SAM" id="Phobius"/>
    </source>
</evidence>
<dbReference type="InterPro" id="IPR049326">
    <property type="entry name" value="Rhodopsin_dom_fungi"/>
</dbReference>
<evidence type="ECO:0000256" key="4">
    <source>
        <dbReference type="ARBA" id="ARBA00023136"/>
    </source>
</evidence>
<evidence type="ECO:0000256" key="3">
    <source>
        <dbReference type="ARBA" id="ARBA00022989"/>
    </source>
</evidence>
<evidence type="ECO:0000313" key="10">
    <source>
        <dbReference type="Proteomes" id="UP001166286"/>
    </source>
</evidence>
<gene>
    <name evidence="9" type="ORF">JMJ35_005932</name>
</gene>
<protein>
    <recommendedName>
        <fullName evidence="8">Rhodopsin domain-containing protein</fullName>
    </recommendedName>
</protein>
<evidence type="ECO:0000313" key="9">
    <source>
        <dbReference type="EMBL" id="KAK0511359.1"/>
    </source>
</evidence>
<feature type="transmembrane region" description="Helical" evidence="7">
    <location>
        <begin position="107"/>
        <end position="124"/>
    </location>
</feature>
<dbReference type="EMBL" id="JAFEKC020000013">
    <property type="protein sequence ID" value="KAK0511359.1"/>
    <property type="molecule type" value="Genomic_DNA"/>
</dbReference>
<dbReference type="PANTHER" id="PTHR33048">
    <property type="entry name" value="PTH11-LIKE INTEGRAL MEMBRANE PROTEIN (AFU_ORTHOLOGUE AFUA_5G11245)"/>
    <property type="match status" value="1"/>
</dbReference>
<dbReference type="AlphaFoldDB" id="A0AA39R003"/>
<comment type="similarity">
    <text evidence="5">Belongs to the SAT4 family.</text>
</comment>
<feature type="region of interest" description="Disordered" evidence="6">
    <location>
        <begin position="287"/>
        <end position="307"/>
    </location>
</feature>
<feature type="transmembrane region" description="Helical" evidence="7">
    <location>
        <begin position="55"/>
        <end position="72"/>
    </location>
</feature>
<organism evidence="9 10">
    <name type="scientific">Cladonia borealis</name>
    <dbReference type="NCBI Taxonomy" id="184061"/>
    <lineage>
        <taxon>Eukaryota</taxon>
        <taxon>Fungi</taxon>
        <taxon>Dikarya</taxon>
        <taxon>Ascomycota</taxon>
        <taxon>Pezizomycotina</taxon>
        <taxon>Lecanoromycetes</taxon>
        <taxon>OSLEUM clade</taxon>
        <taxon>Lecanoromycetidae</taxon>
        <taxon>Lecanorales</taxon>
        <taxon>Lecanorineae</taxon>
        <taxon>Cladoniaceae</taxon>
        <taxon>Cladonia</taxon>
    </lineage>
</organism>
<name>A0AA39R003_9LECA</name>
<sequence length="384" mass="41860">MSTFPASAATDPNLPHDSMVSHIIGICSSMMILVTLVVGARFWIRWRFVKGRLGADDWCILVAWVLAVAFDLDPMNQTKFGLGRHIYDLPPDTNFSASLELYYFGEIIYYICVVVTKVAILNLYLRIGVQRAFRRLVWACIAVVTATAIASVTASIFQCTPLRKAWDSDIDGSCIDVNALFFANAGLDIFQDAFIYILPMRMLYQLQVPRRQKIALMLVFAVGGFVVITGMVRLNSLKVAQNTPDPSYNNYGAAVWSAIECNVGVVCASLPTFKPLIDHYFPGLITGQSGGPPKNPSPEASASVRGGYVRKTSQSQIELEHGTGWKDSYTTEYGGADNQSYSATANGKPLTANSSQEHLRGVEAHGGNGGIWKSTSVVVNHGGL</sequence>
<feature type="transmembrane region" description="Helical" evidence="7">
    <location>
        <begin position="177"/>
        <end position="198"/>
    </location>
</feature>
<reference evidence="9" key="1">
    <citation type="submission" date="2023-03" db="EMBL/GenBank/DDBJ databases">
        <title>Complete genome of Cladonia borealis.</title>
        <authorList>
            <person name="Park H."/>
        </authorList>
    </citation>
    <scope>NUCLEOTIDE SEQUENCE</scope>
    <source>
        <strain evidence="9">ANT050790</strain>
    </source>
</reference>
<comment type="subcellular location">
    <subcellularLocation>
        <location evidence="1">Membrane</location>
        <topology evidence="1">Multi-pass membrane protein</topology>
    </subcellularLocation>
</comment>
<keyword evidence="10" id="KW-1185">Reference proteome</keyword>
<feature type="domain" description="Rhodopsin" evidence="8">
    <location>
        <begin position="40"/>
        <end position="278"/>
    </location>
</feature>
<evidence type="ECO:0000256" key="1">
    <source>
        <dbReference type="ARBA" id="ARBA00004141"/>
    </source>
</evidence>
<dbReference type="Proteomes" id="UP001166286">
    <property type="component" value="Unassembled WGS sequence"/>
</dbReference>
<dbReference type="PANTHER" id="PTHR33048:SF55">
    <property type="entry name" value="INTEGRAL MEMBRANE PROTEIN"/>
    <property type="match status" value="1"/>
</dbReference>
<feature type="transmembrane region" description="Helical" evidence="7">
    <location>
        <begin position="214"/>
        <end position="234"/>
    </location>
</feature>
<evidence type="ECO:0000259" key="8">
    <source>
        <dbReference type="Pfam" id="PF20684"/>
    </source>
</evidence>
<feature type="transmembrane region" description="Helical" evidence="7">
    <location>
        <begin position="20"/>
        <end position="43"/>
    </location>
</feature>
<accession>A0AA39R003</accession>
<evidence type="ECO:0000256" key="6">
    <source>
        <dbReference type="SAM" id="MobiDB-lite"/>
    </source>
</evidence>